<dbReference type="Gene3D" id="3.40.50.11900">
    <property type="match status" value="1"/>
</dbReference>
<evidence type="ECO:0008006" key="3">
    <source>
        <dbReference type="Google" id="ProtNLM"/>
    </source>
</evidence>
<reference evidence="1 2" key="1">
    <citation type="journal article" date="2020" name="Front. Microbiol.">
        <title>Single-cell genomics of novel Actinobacteria with the Wood-Ljungdahl pathway discovered in a serpentinizing system.</title>
        <authorList>
            <person name="Merino N."/>
            <person name="Kawai M."/>
            <person name="Boyd E.S."/>
            <person name="Colman D.R."/>
            <person name="McGlynn S.E."/>
            <person name="Nealson K.H."/>
            <person name="Kurokawa K."/>
            <person name="Hongoh Y."/>
        </authorList>
    </citation>
    <scope>NUCLEOTIDE SEQUENCE [LARGE SCALE GENOMIC DNA]</scope>
    <source>
        <strain evidence="1 2">S25</strain>
    </source>
</reference>
<proteinExistence type="predicted"/>
<dbReference type="EMBL" id="BLRX01000220">
    <property type="protein sequence ID" value="GFP25823.1"/>
    <property type="molecule type" value="Genomic_DNA"/>
</dbReference>
<evidence type="ECO:0000313" key="2">
    <source>
        <dbReference type="Proteomes" id="UP000543224"/>
    </source>
</evidence>
<evidence type="ECO:0000313" key="1">
    <source>
        <dbReference type="EMBL" id="GFP25823.1"/>
    </source>
</evidence>
<gene>
    <name evidence="1" type="ORF">HKBW3S25_01304</name>
</gene>
<sequence>VIHLLPFACMPEITARSVLSRVSRDLVLPILSLSLDEQTGKAGIITRLEAFVDLLARRRRVGSSVLRPARAEISR</sequence>
<feature type="non-terminal residue" evidence="1">
    <location>
        <position position="1"/>
    </location>
</feature>
<accession>A0A6V8P0N9</accession>
<name>A0A6V8P0N9_9ACTN</name>
<protein>
    <recommendedName>
        <fullName evidence="3">CoA protein activase</fullName>
    </recommendedName>
</protein>
<organism evidence="1 2">
    <name type="scientific">Candidatus Hakubella thermalkaliphila</name>
    <dbReference type="NCBI Taxonomy" id="2754717"/>
    <lineage>
        <taxon>Bacteria</taxon>
        <taxon>Bacillati</taxon>
        <taxon>Actinomycetota</taxon>
        <taxon>Actinomycetota incertae sedis</taxon>
        <taxon>Candidatus Hakubellales</taxon>
        <taxon>Candidatus Hakubellaceae</taxon>
        <taxon>Candidatus Hakubella</taxon>
    </lineage>
</organism>
<dbReference type="Proteomes" id="UP000543224">
    <property type="component" value="Unassembled WGS sequence"/>
</dbReference>
<comment type="caution">
    <text evidence="1">The sequence shown here is derived from an EMBL/GenBank/DDBJ whole genome shotgun (WGS) entry which is preliminary data.</text>
</comment>
<dbReference type="AlphaFoldDB" id="A0A6V8P0N9"/>